<reference evidence="2" key="1">
    <citation type="submission" date="2016-10" db="EMBL/GenBank/DDBJ databases">
        <authorList>
            <person name="Varghese N."/>
            <person name="Submissions S."/>
        </authorList>
    </citation>
    <scope>NUCLEOTIDE SEQUENCE [LARGE SCALE GENOMIC DNA]</scope>
    <source>
        <strain evidence="2">ATCC 700379</strain>
    </source>
</reference>
<protein>
    <recommendedName>
        <fullName evidence="3">DUF2624 domain-containing protein</fullName>
    </recommendedName>
</protein>
<sequence>MTLLNPIIEQLVIQKMNQITPAELYQYARQYSIPVTKQQAENVAMRVQNKNINVFQPAGQKQLRLILDEEIGPELAESLQKQFEQLAKGF</sequence>
<name>A0A1I2P195_9BACL</name>
<evidence type="ECO:0008006" key="3">
    <source>
        <dbReference type="Google" id="ProtNLM"/>
    </source>
</evidence>
<organism evidence="1 2">
    <name type="scientific">Sporolactobacillus nakayamae</name>
    <dbReference type="NCBI Taxonomy" id="269670"/>
    <lineage>
        <taxon>Bacteria</taxon>
        <taxon>Bacillati</taxon>
        <taxon>Bacillota</taxon>
        <taxon>Bacilli</taxon>
        <taxon>Bacillales</taxon>
        <taxon>Sporolactobacillaceae</taxon>
        <taxon>Sporolactobacillus</taxon>
    </lineage>
</organism>
<dbReference type="Pfam" id="PF11116">
    <property type="entry name" value="DUF2624"/>
    <property type="match status" value="1"/>
</dbReference>
<gene>
    <name evidence="1" type="ORF">SAMN02982927_00635</name>
</gene>
<proteinExistence type="predicted"/>
<accession>A0A1I2P195</accession>
<keyword evidence="2" id="KW-1185">Reference proteome</keyword>
<dbReference type="Proteomes" id="UP000198752">
    <property type="component" value="Unassembled WGS sequence"/>
</dbReference>
<evidence type="ECO:0000313" key="2">
    <source>
        <dbReference type="Proteomes" id="UP000198752"/>
    </source>
</evidence>
<evidence type="ECO:0000313" key="1">
    <source>
        <dbReference type="EMBL" id="SFG09140.1"/>
    </source>
</evidence>
<dbReference type="AlphaFoldDB" id="A0A1I2P195"/>
<dbReference type="InterPro" id="IPR020277">
    <property type="entry name" value="DUF2624"/>
</dbReference>
<dbReference type="EMBL" id="FOOY01000004">
    <property type="protein sequence ID" value="SFG09140.1"/>
    <property type="molecule type" value="Genomic_DNA"/>
</dbReference>